<feature type="region of interest" description="Disordered" evidence="10">
    <location>
        <begin position="71"/>
        <end position="218"/>
    </location>
</feature>
<evidence type="ECO:0000256" key="3">
    <source>
        <dbReference type="ARBA" id="ARBA00022771"/>
    </source>
</evidence>
<feature type="compositionally biased region" description="Basic and acidic residues" evidence="10">
    <location>
        <begin position="202"/>
        <end position="218"/>
    </location>
</feature>
<dbReference type="Proteomes" id="UP000593562">
    <property type="component" value="Unassembled WGS sequence"/>
</dbReference>
<evidence type="ECO:0000256" key="5">
    <source>
        <dbReference type="ARBA" id="ARBA00023015"/>
    </source>
</evidence>
<keyword evidence="7" id="KW-0804">Transcription</keyword>
<keyword evidence="6" id="KW-0238">DNA-binding</keyword>
<evidence type="ECO:0000256" key="6">
    <source>
        <dbReference type="ARBA" id="ARBA00023125"/>
    </source>
</evidence>
<feature type="region of interest" description="Disordered" evidence="10">
    <location>
        <begin position="381"/>
        <end position="403"/>
    </location>
</feature>
<dbReference type="Pfam" id="PF03110">
    <property type="entry name" value="SBP"/>
    <property type="match status" value="1"/>
</dbReference>
<sequence length="803" mass="91029">MSTTGIQDQHKFYNKKSSFHGRNDSDELDVFEAARYFSGYNEAHQQVYNVTTTNYMQRSIRGGRISLDVPMMRNSLPQDSNYKADVKNQDKKYKQPSSPGGRLASFLNSLFNQTGSKKKKKSNSTTQSMKDSDDRSPNSGRRRRRSSISHFRSSNSTSADTKSLYSSSSSGFRTPPAYGFSDHKQKPTIGKLINHDRHHKRNQDLYENKVKFSDESTEKKKKEQLIKLNIDQVDDGAESDSSSDLFELENYDLGFYPNGLPVYETTHMDTIKRSSQPITTECLNFESVLLMEPWNFVSASKSIFFSDEIDLPSDALLRSRKDVIEWGIKHCSDPLSHGVMSDRESVESMELMDLGIHDVSRKALYENMGGRLLGDGEVSADSSAGVVSPPTMMTSNSSFREGESTSKHTNYFLKSNSQDSTLIDLKLGRLADFNDSLNYNVTNENLLQHPVQPPLQAKRGRKSGSYSVTPFCQVLGCNRDLSSSKDYYKRHKVCDVHSKTAKVIVNGVEQRFCQQCSRFHLLVEFDDGKRSCRKRLAGHNERRRKPQFSALAGKSHELLQSYQDIFRGGILYPEIYEQVNWRRHNELEEETLSRQLAVQLANGQLLPKSMFHLHGTVKQQTPGYSQSANEDYSISHTASSLKELSAVLQPKCALSLLSTQSPAFRDQLEEIPVGKPLIDQVNCVHQNLCQHFDKPLEVSYLDNYTPNELYSSREETMEANHMESLVGSDVGHATALEVQSWRFTNEADVLTAKYCPSPEHGSTVDLLQLNSHLQRVEQQRNSMQMKQENEDLMLFPCHLSGMS</sequence>
<comment type="subcellular location">
    <subcellularLocation>
        <location evidence="1">Nucleus</location>
    </subcellularLocation>
</comment>
<evidence type="ECO:0000259" key="11">
    <source>
        <dbReference type="PROSITE" id="PS51141"/>
    </source>
</evidence>
<evidence type="ECO:0000313" key="12">
    <source>
        <dbReference type="EMBL" id="KAF5752035.1"/>
    </source>
</evidence>
<evidence type="ECO:0000256" key="2">
    <source>
        <dbReference type="ARBA" id="ARBA00022723"/>
    </source>
</evidence>
<dbReference type="InterPro" id="IPR044817">
    <property type="entry name" value="SBP-like"/>
</dbReference>
<evidence type="ECO:0000256" key="9">
    <source>
        <dbReference type="PROSITE-ProRule" id="PRU00470"/>
    </source>
</evidence>
<dbReference type="EMBL" id="JAAARO010000002">
    <property type="protein sequence ID" value="KAF5752035.1"/>
    <property type="molecule type" value="Genomic_DNA"/>
</dbReference>
<dbReference type="PANTHER" id="PTHR31251:SF102">
    <property type="entry name" value="SBP-TYPE DOMAIN-CONTAINING PROTEIN"/>
    <property type="match status" value="1"/>
</dbReference>
<dbReference type="InterPro" id="IPR004333">
    <property type="entry name" value="SBP_dom"/>
</dbReference>
<evidence type="ECO:0000256" key="1">
    <source>
        <dbReference type="ARBA" id="ARBA00004123"/>
    </source>
</evidence>
<dbReference type="SUPFAM" id="SSF103612">
    <property type="entry name" value="SBT domain"/>
    <property type="match status" value="1"/>
</dbReference>
<dbReference type="PANTHER" id="PTHR31251">
    <property type="entry name" value="SQUAMOSA PROMOTER-BINDING-LIKE PROTEIN 4"/>
    <property type="match status" value="1"/>
</dbReference>
<keyword evidence="2" id="KW-0479">Metal-binding</keyword>
<comment type="caution">
    <text evidence="12">The sequence shown here is derived from an EMBL/GenBank/DDBJ whole genome shotgun (WGS) entry which is preliminary data.</text>
</comment>
<name>A0A7J7E0A1_TRIWF</name>
<evidence type="ECO:0000313" key="13">
    <source>
        <dbReference type="Proteomes" id="UP000593562"/>
    </source>
</evidence>
<keyword evidence="4" id="KW-0862">Zinc</keyword>
<dbReference type="InterPro" id="IPR036893">
    <property type="entry name" value="SBP_sf"/>
</dbReference>
<protein>
    <submittedName>
        <fullName evidence="12">Putative Squamosa promoter-binding protein-like transcription factor family protein</fullName>
    </submittedName>
</protein>
<dbReference type="FunFam" id="4.10.1100.10:FF:000001">
    <property type="entry name" value="Squamosa promoter-binding-like protein 14"/>
    <property type="match status" value="1"/>
</dbReference>
<accession>A0A7J7E0A1</accession>
<gene>
    <name evidence="12" type="ORF">HS088_TW02G01055</name>
</gene>
<dbReference type="GO" id="GO:0003677">
    <property type="term" value="F:DNA binding"/>
    <property type="evidence" value="ECO:0007669"/>
    <property type="project" value="UniProtKB-KW"/>
</dbReference>
<evidence type="ECO:0000256" key="10">
    <source>
        <dbReference type="SAM" id="MobiDB-lite"/>
    </source>
</evidence>
<dbReference type="GO" id="GO:0008270">
    <property type="term" value="F:zinc ion binding"/>
    <property type="evidence" value="ECO:0007669"/>
    <property type="project" value="UniProtKB-KW"/>
</dbReference>
<feature type="compositionally biased region" description="Polar residues" evidence="10">
    <location>
        <begin position="159"/>
        <end position="172"/>
    </location>
</feature>
<evidence type="ECO:0000256" key="4">
    <source>
        <dbReference type="ARBA" id="ARBA00022833"/>
    </source>
</evidence>
<dbReference type="GO" id="GO:0005634">
    <property type="term" value="C:nucleus"/>
    <property type="evidence" value="ECO:0007669"/>
    <property type="project" value="UniProtKB-SubCell"/>
</dbReference>
<feature type="compositionally biased region" description="Low complexity" evidence="10">
    <location>
        <begin position="148"/>
        <end position="158"/>
    </location>
</feature>
<dbReference type="Gene3D" id="4.10.1100.10">
    <property type="entry name" value="Transcription factor, SBP-box domain"/>
    <property type="match status" value="1"/>
</dbReference>
<dbReference type="InParanoid" id="A0A7J7E0A1"/>
<feature type="domain" description="SBP-type" evidence="11">
    <location>
        <begin position="469"/>
        <end position="546"/>
    </location>
</feature>
<evidence type="ECO:0000256" key="8">
    <source>
        <dbReference type="ARBA" id="ARBA00023242"/>
    </source>
</evidence>
<keyword evidence="13" id="KW-1185">Reference proteome</keyword>
<feature type="compositionally biased region" description="Basic and acidic residues" evidence="10">
    <location>
        <begin position="82"/>
        <end position="93"/>
    </location>
</feature>
<dbReference type="PROSITE" id="PS51141">
    <property type="entry name" value="ZF_SBP"/>
    <property type="match status" value="1"/>
</dbReference>
<keyword evidence="5" id="KW-0805">Transcription regulation</keyword>
<proteinExistence type="predicted"/>
<keyword evidence="8" id="KW-0539">Nucleus</keyword>
<keyword evidence="3 9" id="KW-0863">Zinc-finger</keyword>
<organism evidence="12 13">
    <name type="scientific">Tripterygium wilfordii</name>
    <name type="common">Thunder God vine</name>
    <dbReference type="NCBI Taxonomy" id="458696"/>
    <lineage>
        <taxon>Eukaryota</taxon>
        <taxon>Viridiplantae</taxon>
        <taxon>Streptophyta</taxon>
        <taxon>Embryophyta</taxon>
        <taxon>Tracheophyta</taxon>
        <taxon>Spermatophyta</taxon>
        <taxon>Magnoliopsida</taxon>
        <taxon>eudicotyledons</taxon>
        <taxon>Gunneridae</taxon>
        <taxon>Pentapetalae</taxon>
        <taxon>rosids</taxon>
        <taxon>fabids</taxon>
        <taxon>Celastrales</taxon>
        <taxon>Celastraceae</taxon>
        <taxon>Tripterygium</taxon>
    </lineage>
</organism>
<evidence type="ECO:0000256" key="7">
    <source>
        <dbReference type="ARBA" id="ARBA00023163"/>
    </source>
</evidence>
<dbReference type="AlphaFoldDB" id="A0A7J7E0A1"/>
<reference evidence="12 13" key="1">
    <citation type="journal article" date="2020" name="Nat. Commun.">
        <title>Genome of Tripterygium wilfordii and identification of cytochrome P450 involved in triptolide biosynthesis.</title>
        <authorList>
            <person name="Tu L."/>
            <person name="Su P."/>
            <person name="Zhang Z."/>
            <person name="Gao L."/>
            <person name="Wang J."/>
            <person name="Hu T."/>
            <person name="Zhou J."/>
            <person name="Zhang Y."/>
            <person name="Zhao Y."/>
            <person name="Liu Y."/>
            <person name="Song Y."/>
            <person name="Tong Y."/>
            <person name="Lu Y."/>
            <person name="Yang J."/>
            <person name="Xu C."/>
            <person name="Jia M."/>
            <person name="Peters R.J."/>
            <person name="Huang L."/>
            <person name="Gao W."/>
        </authorList>
    </citation>
    <scope>NUCLEOTIDE SEQUENCE [LARGE SCALE GENOMIC DNA]</scope>
    <source>
        <strain evidence="13">cv. XIE 37</strain>
        <tissue evidence="12">Leaf</tissue>
    </source>
</reference>